<protein>
    <submittedName>
        <fullName evidence="1">Uncharacterized protein</fullName>
    </submittedName>
</protein>
<dbReference type="EMBL" id="CAJNOC010003577">
    <property type="protein sequence ID" value="CAF0989163.1"/>
    <property type="molecule type" value="Genomic_DNA"/>
</dbReference>
<proteinExistence type="predicted"/>
<dbReference type="OrthoDB" id="10150983at2759"/>
<accession>A0A814FYA7</accession>
<dbReference type="AlphaFoldDB" id="A0A814FYA7"/>
<evidence type="ECO:0000313" key="2">
    <source>
        <dbReference type="Proteomes" id="UP000663879"/>
    </source>
</evidence>
<comment type="caution">
    <text evidence="1">The sequence shown here is derived from an EMBL/GenBank/DDBJ whole genome shotgun (WGS) entry which is preliminary data.</text>
</comment>
<reference evidence="1" key="1">
    <citation type="submission" date="2021-02" db="EMBL/GenBank/DDBJ databases">
        <authorList>
            <person name="Nowell W R."/>
        </authorList>
    </citation>
    <scope>NUCLEOTIDE SEQUENCE</scope>
    <source>
        <strain evidence="1">Ploen Becks lab</strain>
    </source>
</reference>
<evidence type="ECO:0000313" key="1">
    <source>
        <dbReference type="EMBL" id="CAF0989163.1"/>
    </source>
</evidence>
<sequence length="130" mass="14765">MFGRKILPFLDWTDKENDSSAIVKRGEEIKILFDLTHTKAIENIKQVKNQNSAQNTVLERIPNGSTVFIKSEGLLTKLEARFKGPYKVIGQTKRGNYLLSNALNEKLPDSVPRHKLKIVENDDYLPPESA</sequence>
<keyword evidence="2" id="KW-1185">Reference proteome</keyword>
<name>A0A814FYA7_9BILA</name>
<dbReference type="Proteomes" id="UP000663879">
    <property type="component" value="Unassembled WGS sequence"/>
</dbReference>
<organism evidence="1 2">
    <name type="scientific">Brachionus calyciflorus</name>
    <dbReference type="NCBI Taxonomy" id="104777"/>
    <lineage>
        <taxon>Eukaryota</taxon>
        <taxon>Metazoa</taxon>
        <taxon>Spiralia</taxon>
        <taxon>Gnathifera</taxon>
        <taxon>Rotifera</taxon>
        <taxon>Eurotatoria</taxon>
        <taxon>Monogononta</taxon>
        <taxon>Pseudotrocha</taxon>
        <taxon>Ploima</taxon>
        <taxon>Brachionidae</taxon>
        <taxon>Brachionus</taxon>
    </lineage>
</organism>
<gene>
    <name evidence="1" type="ORF">OXX778_LOCUS15820</name>
</gene>